<dbReference type="InterPro" id="IPR039663">
    <property type="entry name" value="AIP/AIPL1/TTC9"/>
</dbReference>
<dbReference type="Gene3D" id="1.25.40.10">
    <property type="entry name" value="Tetratricopeptide repeat domain"/>
    <property type="match status" value="1"/>
</dbReference>
<sequence>MAVSRALAGPPPKPSPAPVETPFGKGRVREARDDKVSIVDLDSGATAYVANERITKPKPPRRLLPEGTKVATPYGDGVVQGSASEGAVYTVALVSKRAGGESKAVVPAASCEVRHKVPAWEHARDAVASKDEGNKQFRAKDYAAAARAYQRCIMILNRYTDMSALDKDERETAMTTLLNAYLNMAQCFRSLKHPVEAIKFCTAAIELDGRNKTGQLPKAYLRRGQAYYEDKEYRKAANDLAMAGKLVKDAPASGGGKASKNLKKDILTWHGKAVTAAKAAKKRESKRWGGFLEKAGPDGLSDPAEDDAASNGGPASSPARSIDSAGPAASPARAAGAAPAKEPAGIDGDLVEELGEVGVAGEGGRAAHAVGEADSSSGLVVAGLALLGAAVVIGMMWWRRR</sequence>
<organism evidence="5">
    <name type="scientific">Bicosoecida sp. CB-2014</name>
    <dbReference type="NCBI Taxonomy" id="1486930"/>
    <lineage>
        <taxon>Eukaryota</taxon>
        <taxon>Sar</taxon>
        <taxon>Stramenopiles</taxon>
        <taxon>Bigyra</taxon>
        <taxon>Opalozoa</taxon>
        <taxon>Bicosoecida</taxon>
    </lineage>
</organism>
<feature type="transmembrane region" description="Helical" evidence="4">
    <location>
        <begin position="378"/>
        <end position="398"/>
    </location>
</feature>
<protein>
    <submittedName>
        <fullName evidence="5">Uncharacterized protein</fullName>
    </submittedName>
</protein>
<dbReference type="InterPro" id="IPR019734">
    <property type="entry name" value="TPR_rpt"/>
</dbReference>
<feature type="region of interest" description="Disordered" evidence="3">
    <location>
        <begin position="1"/>
        <end position="35"/>
    </location>
</feature>
<dbReference type="EMBL" id="HBFS01011549">
    <property type="protein sequence ID" value="CAD8914720.1"/>
    <property type="molecule type" value="Transcribed_RNA"/>
</dbReference>
<evidence type="ECO:0000256" key="4">
    <source>
        <dbReference type="SAM" id="Phobius"/>
    </source>
</evidence>
<evidence type="ECO:0000313" key="5">
    <source>
        <dbReference type="EMBL" id="CAD8914720.1"/>
    </source>
</evidence>
<name>A0A7S1G933_9STRA</name>
<accession>A0A7S1G933</accession>
<dbReference type="InterPro" id="IPR011990">
    <property type="entry name" value="TPR-like_helical_dom_sf"/>
</dbReference>
<gene>
    <name evidence="5" type="ORF">BSP0115_LOCUS7973</name>
</gene>
<feature type="compositionally biased region" description="Low complexity" evidence="3">
    <location>
        <begin position="309"/>
        <end position="345"/>
    </location>
</feature>
<keyword evidence="2" id="KW-0802">TPR repeat</keyword>
<proteinExistence type="predicted"/>
<keyword evidence="4" id="KW-0812">Transmembrane</keyword>
<keyword evidence="4" id="KW-0472">Membrane</keyword>
<feature type="region of interest" description="Disordered" evidence="3">
    <location>
        <begin position="288"/>
        <end position="345"/>
    </location>
</feature>
<dbReference type="PANTHER" id="PTHR11242:SF0">
    <property type="entry name" value="TPR_REGION DOMAIN-CONTAINING PROTEIN"/>
    <property type="match status" value="1"/>
</dbReference>
<evidence type="ECO:0000256" key="2">
    <source>
        <dbReference type="ARBA" id="ARBA00022803"/>
    </source>
</evidence>
<keyword evidence="1" id="KW-0677">Repeat</keyword>
<evidence type="ECO:0000256" key="1">
    <source>
        <dbReference type="ARBA" id="ARBA00022737"/>
    </source>
</evidence>
<keyword evidence="4" id="KW-1133">Transmembrane helix</keyword>
<dbReference type="PANTHER" id="PTHR11242">
    <property type="entry name" value="ARYL HYDROCARBON RECEPTOR INTERACTING PROTEIN RELATED"/>
    <property type="match status" value="1"/>
</dbReference>
<dbReference type="SMART" id="SM00028">
    <property type="entry name" value="TPR"/>
    <property type="match status" value="3"/>
</dbReference>
<feature type="compositionally biased region" description="Pro residues" evidence="3">
    <location>
        <begin position="9"/>
        <end position="19"/>
    </location>
</feature>
<evidence type="ECO:0000256" key="3">
    <source>
        <dbReference type="SAM" id="MobiDB-lite"/>
    </source>
</evidence>
<reference evidence="5" key="1">
    <citation type="submission" date="2021-01" db="EMBL/GenBank/DDBJ databases">
        <authorList>
            <person name="Corre E."/>
            <person name="Pelletier E."/>
            <person name="Niang G."/>
            <person name="Scheremetjew M."/>
            <person name="Finn R."/>
            <person name="Kale V."/>
            <person name="Holt S."/>
            <person name="Cochrane G."/>
            <person name="Meng A."/>
            <person name="Brown T."/>
            <person name="Cohen L."/>
        </authorList>
    </citation>
    <scope>NUCLEOTIDE SEQUENCE</scope>
    <source>
        <strain evidence="5">Ms1</strain>
    </source>
</reference>
<dbReference type="AlphaFoldDB" id="A0A7S1G933"/>
<dbReference type="SUPFAM" id="SSF48452">
    <property type="entry name" value="TPR-like"/>
    <property type="match status" value="1"/>
</dbReference>